<feature type="coiled-coil region" evidence="5">
    <location>
        <begin position="240"/>
        <end position="360"/>
    </location>
</feature>
<dbReference type="Gene3D" id="1.20.5.1160">
    <property type="entry name" value="Vasodilator-stimulated phosphoprotein"/>
    <property type="match status" value="1"/>
</dbReference>
<evidence type="ECO:0000256" key="1">
    <source>
        <dbReference type="ARBA" id="ARBA00022754"/>
    </source>
</evidence>
<evidence type="ECO:0000256" key="5">
    <source>
        <dbReference type="SAM" id="Coils"/>
    </source>
</evidence>
<dbReference type="PANTHER" id="PTHR45652">
    <property type="entry name" value="GLIAL FIBRILLARY ACIDIC PROTEIN"/>
    <property type="match status" value="1"/>
</dbReference>
<name>A0AAV7WCX6_PLEWA</name>
<dbReference type="InterPro" id="IPR039008">
    <property type="entry name" value="IF_rod_dom"/>
</dbReference>
<dbReference type="InterPro" id="IPR018039">
    <property type="entry name" value="IF_conserved"/>
</dbReference>
<proteinExistence type="inferred from homology"/>
<dbReference type="GO" id="GO:0005882">
    <property type="term" value="C:intermediate filament"/>
    <property type="evidence" value="ECO:0007669"/>
    <property type="project" value="UniProtKB-KW"/>
</dbReference>
<feature type="domain" description="IF rod" evidence="6">
    <location>
        <begin position="72"/>
        <end position="382"/>
    </location>
</feature>
<dbReference type="SUPFAM" id="SSF64593">
    <property type="entry name" value="Intermediate filament protein, coiled coil region"/>
    <property type="match status" value="2"/>
</dbReference>
<evidence type="ECO:0000259" key="6">
    <source>
        <dbReference type="PROSITE" id="PS51842"/>
    </source>
</evidence>
<dbReference type="AlphaFoldDB" id="A0AAV7WCX6"/>
<gene>
    <name evidence="7" type="ORF">NDU88_007243</name>
</gene>
<comment type="caution">
    <text evidence="7">The sequence shown here is derived from an EMBL/GenBank/DDBJ whole genome shotgun (WGS) entry which is preliminary data.</text>
</comment>
<dbReference type="FunFam" id="1.20.5.170:FF:000002">
    <property type="entry name" value="Type I keratin KA11"/>
    <property type="match status" value="1"/>
</dbReference>
<dbReference type="FunFam" id="1.20.5.1160:FF:000001">
    <property type="entry name" value="Keratin type II"/>
    <property type="match status" value="1"/>
</dbReference>
<evidence type="ECO:0000256" key="2">
    <source>
        <dbReference type="ARBA" id="ARBA00023054"/>
    </source>
</evidence>
<dbReference type="SMART" id="SM01391">
    <property type="entry name" value="Filament"/>
    <property type="match status" value="1"/>
</dbReference>
<feature type="coiled-coil region" evidence="5">
    <location>
        <begin position="90"/>
        <end position="180"/>
    </location>
</feature>
<keyword evidence="8" id="KW-1185">Reference proteome</keyword>
<keyword evidence="2 5" id="KW-0175">Coiled coil</keyword>
<dbReference type="GO" id="GO:0099184">
    <property type="term" value="F:structural constituent of postsynaptic intermediate filament cytoskeleton"/>
    <property type="evidence" value="ECO:0007669"/>
    <property type="project" value="TreeGrafter"/>
</dbReference>
<protein>
    <recommendedName>
        <fullName evidence="6">IF rod domain-containing protein</fullName>
    </recommendedName>
</protein>
<evidence type="ECO:0000256" key="3">
    <source>
        <dbReference type="ARBA" id="ARBA00061646"/>
    </source>
</evidence>
<keyword evidence="1 4" id="KW-0403">Intermediate filament</keyword>
<evidence type="ECO:0000256" key="4">
    <source>
        <dbReference type="RuleBase" id="RU000685"/>
    </source>
</evidence>
<sequence>MSYDLFSHRKPWDEYRCTRTSKPALSSSYAMHRSTVPAKRSARMATPSYLEKIDVAQVSTLNTELLGLRAQEKEQLVDLNDRFIGYIEKVHHLEQQNKLLMVELEALRHRQADPSRLHMVYEQELRNLRAQLDAENNEKMRMEGERENLRDICGQMKDRYEEEARLRMEAEDVLQKVRQETDKALLANSDVEGSINSLVDEIVFLKKAFGEENADLVAQIQSASLSVEVEVAKPDLSLALKDVRSQYEKLANKNMQAAEDWYRSKFASVAELTSKNNEAVRTIREETSEYRRLLQSRSLEIEAMRNLIDSLNKQLENMEDKQSKEVAKYQEKINELENDIADAKQEMSRYLREYQELLNVKMALDIEIAAYRKLLEGEEIRLSYTSFPGFS</sequence>
<dbReference type="Pfam" id="PF00038">
    <property type="entry name" value="Filament"/>
    <property type="match status" value="1"/>
</dbReference>
<reference evidence="7" key="1">
    <citation type="journal article" date="2022" name="bioRxiv">
        <title>Sequencing and chromosome-scale assembly of the giantPleurodeles waltlgenome.</title>
        <authorList>
            <person name="Brown T."/>
            <person name="Elewa A."/>
            <person name="Iarovenko S."/>
            <person name="Subramanian E."/>
            <person name="Araus A.J."/>
            <person name="Petzold A."/>
            <person name="Susuki M."/>
            <person name="Suzuki K.-i.T."/>
            <person name="Hayashi T."/>
            <person name="Toyoda A."/>
            <person name="Oliveira C."/>
            <person name="Osipova E."/>
            <person name="Leigh N.D."/>
            <person name="Simon A."/>
            <person name="Yun M.H."/>
        </authorList>
    </citation>
    <scope>NUCLEOTIDE SEQUENCE</scope>
    <source>
        <strain evidence="7">20211129_DDA</strain>
        <tissue evidence="7">Liver</tissue>
    </source>
</reference>
<evidence type="ECO:0000313" key="8">
    <source>
        <dbReference type="Proteomes" id="UP001066276"/>
    </source>
</evidence>
<dbReference type="FunFam" id="1.20.5.500:FF:000001">
    <property type="entry name" value="Type II keratin 23"/>
    <property type="match status" value="1"/>
</dbReference>
<dbReference type="Proteomes" id="UP001066276">
    <property type="component" value="Chromosome 1_2"/>
</dbReference>
<accession>A0AAV7WCX6</accession>
<dbReference type="GO" id="GO:0030424">
    <property type="term" value="C:axon"/>
    <property type="evidence" value="ECO:0007669"/>
    <property type="project" value="TreeGrafter"/>
</dbReference>
<comment type="similarity">
    <text evidence="3 4">Belongs to the intermediate filament family.</text>
</comment>
<dbReference type="PROSITE" id="PS51842">
    <property type="entry name" value="IF_ROD_2"/>
    <property type="match status" value="1"/>
</dbReference>
<dbReference type="Gene3D" id="1.20.5.500">
    <property type="entry name" value="Single helix bin"/>
    <property type="match status" value="1"/>
</dbReference>
<dbReference type="InterPro" id="IPR050405">
    <property type="entry name" value="Intermediate_filament"/>
</dbReference>
<dbReference type="PANTHER" id="PTHR45652:SF4">
    <property type="entry name" value="INTERMEDIATE FILAMENT PROTEIN-LIKE"/>
    <property type="match status" value="1"/>
</dbReference>
<dbReference type="GO" id="GO:0005737">
    <property type="term" value="C:cytoplasm"/>
    <property type="evidence" value="ECO:0007669"/>
    <property type="project" value="TreeGrafter"/>
</dbReference>
<organism evidence="7 8">
    <name type="scientific">Pleurodeles waltl</name>
    <name type="common">Iberian ribbed newt</name>
    <dbReference type="NCBI Taxonomy" id="8319"/>
    <lineage>
        <taxon>Eukaryota</taxon>
        <taxon>Metazoa</taxon>
        <taxon>Chordata</taxon>
        <taxon>Craniata</taxon>
        <taxon>Vertebrata</taxon>
        <taxon>Euteleostomi</taxon>
        <taxon>Amphibia</taxon>
        <taxon>Batrachia</taxon>
        <taxon>Caudata</taxon>
        <taxon>Salamandroidea</taxon>
        <taxon>Salamandridae</taxon>
        <taxon>Pleurodelinae</taxon>
        <taxon>Pleurodeles</taxon>
    </lineage>
</organism>
<dbReference type="Gene3D" id="1.20.5.170">
    <property type="match status" value="1"/>
</dbReference>
<dbReference type="GO" id="GO:0033693">
    <property type="term" value="P:neurofilament bundle assembly"/>
    <property type="evidence" value="ECO:0007669"/>
    <property type="project" value="TreeGrafter"/>
</dbReference>
<dbReference type="PROSITE" id="PS00226">
    <property type="entry name" value="IF_ROD_1"/>
    <property type="match status" value="1"/>
</dbReference>
<dbReference type="EMBL" id="JANPWB010000002">
    <property type="protein sequence ID" value="KAJ1211895.1"/>
    <property type="molecule type" value="Genomic_DNA"/>
</dbReference>
<evidence type="ECO:0000313" key="7">
    <source>
        <dbReference type="EMBL" id="KAJ1211895.1"/>
    </source>
</evidence>
<dbReference type="GO" id="GO:0099160">
    <property type="term" value="C:postsynaptic intermediate filament cytoskeleton"/>
    <property type="evidence" value="ECO:0007669"/>
    <property type="project" value="TreeGrafter"/>
</dbReference>